<protein>
    <submittedName>
        <fullName evidence="1">Uncharacterized protein</fullName>
    </submittedName>
</protein>
<organism evidence="1 2">
    <name type="scientific">Planobispora rosea</name>
    <dbReference type="NCBI Taxonomy" id="35762"/>
    <lineage>
        <taxon>Bacteria</taxon>
        <taxon>Bacillati</taxon>
        <taxon>Actinomycetota</taxon>
        <taxon>Actinomycetes</taxon>
        <taxon>Streptosporangiales</taxon>
        <taxon>Streptosporangiaceae</taxon>
        <taxon>Planobispora</taxon>
    </lineage>
</organism>
<dbReference type="Proteomes" id="UP000655044">
    <property type="component" value="Unassembled WGS sequence"/>
</dbReference>
<name>A0A8J3SBT9_PLARO</name>
<gene>
    <name evidence="1" type="ORF">Pro02_72920</name>
</gene>
<evidence type="ECO:0000313" key="2">
    <source>
        <dbReference type="Proteomes" id="UP000655044"/>
    </source>
</evidence>
<accession>A0A8J3SBT9</accession>
<keyword evidence="2" id="KW-1185">Reference proteome</keyword>
<evidence type="ECO:0000313" key="1">
    <source>
        <dbReference type="EMBL" id="GIH88884.1"/>
    </source>
</evidence>
<dbReference type="AlphaFoldDB" id="A0A8J3SBT9"/>
<dbReference type="EMBL" id="BOOI01000093">
    <property type="protein sequence ID" value="GIH88884.1"/>
    <property type="molecule type" value="Genomic_DNA"/>
</dbReference>
<sequence>MQKMPPVAERLVRLMVLLPSDPRAPLWKSVADDCGDLPTVMSIGGWVRDTATMWPEGAPRTLAQMVLTAFANPSETTLRLLSQAIVDVSTSAGIDVGTAWAARARESAIDVLAESDTLEEVLKRAKTEWS</sequence>
<dbReference type="RefSeq" id="WP_189243966.1">
    <property type="nucleotide sequence ID" value="NZ_BMQP01000060.1"/>
</dbReference>
<proteinExistence type="predicted"/>
<reference evidence="1" key="1">
    <citation type="submission" date="2021-01" db="EMBL/GenBank/DDBJ databases">
        <title>Whole genome shotgun sequence of Planobispora rosea NBRC 15558.</title>
        <authorList>
            <person name="Komaki H."/>
            <person name="Tamura T."/>
        </authorList>
    </citation>
    <scope>NUCLEOTIDE SEQUENCE</scope>
    <source>
        <strain evidence="1">NBRC 15558</strain>
    </source>
</reference>
<comment type="caution">
    <text evidence="1">The sequence shown here is derived from an EMBL/GenBank/DDBJ whole genome shotgun (WGS) entry which is preliminary data.</text>
</comment>